<reference evidence="1" key="1">
    <citation type="submission" date="2022-10" db="EMBL/GenBank/DDBJ databases">
        <title>Tapping the CABI collections for fungal endophytes: first genome assemblies for Collariella, Neodidymelliopsis, Ascochyta clinopodiicola, Didymella pomorum, Didymosphaeria variabile, Neocosmospora piperis and Neocucurbitaria cava.</title>
        <authorList>
            <person name="Hill R."/>
        </authorList>
    </citation>
    <scope>NUCLEOTIDE SEQUENCE</scope>
    <source>
        <strain evidence="1">IMI 355091</strain>
    </source>
</reference>
<proteinExistence type="predicted"/>
<protein>
    <submittedName>
        <fullName evidence="1">Uncharacterized protein</fullName>
    </submittedName>
</protein>
<comment type="caution">
    <text evidence="1">The sequence shown here is derived from an EMBL/GenBank/DDBJ whole genome shotgun (WGS) entry which is preliminary data.</text>
</comment>
<keyword evidence="2" id="KW-1185">Reference proteome</keyword>
<dbReference type="EMBL" id="JAPEVA010000030">
    <property type="protein sequence ID" value="KAJ4405991.1"/>
    <property type="molecule type" value="Genomic_DNA"/>
</dbReference>
<dbReference type="Proteomes" id="UP001140510">
    <property type="component" value="Unassembled WGS sequence"/>
</dbReference>
<accession>A0A9W8ZHR0</accession>
<gene>
    <name evidence="1" type="ORF">N0V91_004875</name>
</gene>
<evidence type="ECO:0000313" key="1">
    <source>
        <dbReference type="EMBL" id="KAJ4405991.1"/>
    </source>
</evidence>
<organism evidence="1 2">
    <name type="scientific">Didymella pomorum</name>
    <dbReference type="NCBI Taxonomy" id="749634"/>
    <lineage>
        <taxon>Eukaryota</taxon>
        <taxon>Fungi</taxon>
        <taxon>Dikarya</taxon>
        <taxon>Ascomycota</taxon>
        <taxon>Pezizomycotina</taxon>
        <taxon>Dothideomycetes</taxon>
        <taxon>Pleosporomycetidae</taxon>
        <taxon>Pleosporales</taxon>
        <taxon>Pleosporineae</taxon>
        <taxon>Didymellaceae</taxon>
        <taxon>Didymella</taxon>
    </lineage>
</organism>
<dbReference type="OrthoDB" id="10487758at2759"/>
<name>A0A9W8ZHR0_9PLEO</name>
<sequence>MSPYLTHSVAAAQQKLAAPQAHLALSARTALNGSNASKPAINFTLDHKEVKKVKKFVPASKDGPAINFTLHLKSVRTVKRYLPAQELKAKISEPDPEVNVEIKENEVEQKIKVEDEEKMKVRSTPSSWKVL</sequence>
<dbReference type="AlphaFoldDB" id="A0A9W8ZHR0"/>
<evidence type="ECO:0000313" key="2">
    <source>
        <dbReference type="Proteomes" id="UP001140510"/>
    </source>
</evidence>